<comment type="caution">
    <text evidence="2">The sequence shown here is derived from an EMBL/GenBank/DDBJ whole genome shotgun (WGS) entry which is preliminary data.</text>
</comment>
<feature type="region of interest" description="Disordered" evidence="1">
    <location>
        <begin position="1"/>
        <end position="75"/>
    </location>
</feature>
<accession>A0A9J6AEB4</accession>
<sequence length="75" mass="7773">MPRGKSMPRGRRAAGGPTALRASVPSATPNPKTLSCVHRGPPPPPIPRHAPCVPQRPPAGPKARTLRSSGVLAFP</sequence>
<feature type="compositionally biased region" description="Basic residues" evidence="1">
    <location>
        <begin position="1"/>
        <end position="12"/>
    </location>
</feature>
<evidence type="ECO:0000313" key="2">
    <source>
        <dbReference type="EMBL" id="KAG5622303.1"/>
    </source>
</evidence>
<dbReference type="AlphaFoldDB" id="A0A9J6AEB4"/>
<name>A0A9J6AEB4_SOLCO</name>
<dbReference type="Proteomes" id="UP000824120">
    <property type="component" value="Chromosome 2"/>
</dbReference>
<evidence type="ECO:0000313" key="3">
    <source>
        <dbReference type="Proteomes" id="UP000824120"/>
    </source>
</evidence>
<keyword evidence="3" id="KW-1185">Reference proteome</keyword>
<dbReference type="EMBL" id="JACXVP010000002">
    <property type="protein sequence ID" value="KAG5622303.1"/>
    <property type="molecule type" value="Genomic_DNA"/>
</dbReference>
<feature type="compositionally biased region" description="Pro residues" evidence="1">
    <location>
        <begin position="40"/>
        <end position="60"/>
    </location>
</feature>
<protein>
    <submittedName>
        <fullName evidence="2">Uncharacterized protein</fullName>
    </submittedName>
</protein>
<gene>
    <name evidence="2" type="ORF">H5410_007521</name>
</gene>
<proteinExistence type="predicted"/>
<evidence type="ECO:0000256" key="1">
    <source>
        <dbReference type="SAM" id="MobiDB-lite"/>
    </source>
</evidence>
<organism evidence="2 3">
    <name type="scientific">Solanum commersonii</name>
    <name type="common">Commerson's wild potato</name>
    <name type="synonym">Commerson's nightshade</name>
    <dbReference type="NCBI Taxonomy" id="4109"/>
    <lineage>
        <taxon>Eukaryota</taxon>
        <taxon>Viridiplantae</taxon>
        <taxon>Streptophyta</taxon>
        <taxon>Embryophyta</taxon>
        <taxon>Tracheophyta</taxon>
        <taxon>Spermatophyta</taxon>
        <taxon>Magnoliopsida</taxon>
        <taxon>eudicotyledons</taxon>
        <taxon>Gunneridae</taxon>
        <taxon>Pentapetalae</taxon>
        <taxon>asterids</taxon>
        <taxon>lamiids</taxon>
        <taxon>Solanales</taxon>
        <taxon>Solanaceae</taxon>
        <taxon>Solanoideae</taxon>
        <taxon>Solaneae</taxon>
        <taxon>Solanum</taxon>
    </lineage>
</organism>
<reference evidence="2 3" key="1">
    <citation type="submission" date="2020-09" db="EMBL/GenBank/DDBJ databases">
        <title>De no assembly of potato wild relative species, Solanum commersonii.</title>
        <authorList>
            <person name="Cho K."/>
        </authorList>
    </citation>
    <scope>NUCLEOTIDE SEQUENCE [LARGE SCALE GENOMIC DNA]</scope>
    <source>
        <strain evidence="2">LZ3.2</strain>
        <tissue evidence="2">Leaf</tissue>
    </source>
</reference>